<protein>
    <submittedName>
        <fullName evidence="3">Carbohydrate porin</fullName>
    </submittedName>
</protein>
<dbReference type="Proteomes" id="UP000622580">
    <property type="component" value="Unassembled WGS sequence"/>
</dbReference>
<dbReference type="PANTHER" id="PTHR37944">
    <property type="entry name" value="PORIN B"/>
    <property type="match status" value="1"/>
</dbReference>
<keyword evidence="2" id="KW-0732">Signal</keyword>
<organism evidence="3 4">
    <name type="scientific">Phenylobacterium glaciei</name>
    <dbReference type="NCBI Taxonomy" id="2803784"/>
    <lineage>
        <taxon>Bacteria</taxon>
        <taxon>Pseudomonadati</taxon>
        <taxon>Pseudomonadota</taxon>
        <taxon>Alphaproteobacteria</taxon>
        <taxon>Caulobacterales</taxon>
        <taxon>Caulobacteraceae</taxon>
        <taxon>Phenylobacterium</taxon>
    </lineage>
</organism>
<dbReference type="GO" id="GO:0016020">
    <property type="term" value="C:membrane"/>
    <property type="evidence" value="ECO:0007669"/>
    <property type="project" value="InterPro"/>
</dbReference>
<dbReference type="Gene3D" id="2.40.160.180">
    <property type="entry name" value="Carbohydrate-selective porin OprB"/>
    <property type="match status" value="1"/>
</dbReference>
<dbReference type="AlphaFoldDB" id="A0A941HY37"/>
<accession>A0A941HY37</accession>
<dbReference type="EMBL" id="JAGSGD010000002">
    <property type="protein sequence ID" value="MBR7621706.1"/>
    <property type="molecule type" value="Genomic_DNA"/>
</dbReference>
<dbReference type="PANTHER" id="PTHR37944:SF1">
    <property type="entry name" value="PORIN B"/>
    <property type="match status" value="1"/>
</dbReference>
<dbReference type="InterPro" id="IPR007049">
    <property type="entry name" value="Carb-sel_porin_OprB"/>
</dbReference>
<comment type="caution">
    <text evidence="3">The sequence shown here is derived from an EMBL/GenBank/DDBJ whole genome shotgun (WGS) entry which is preliminary data.</text>
</comment>
<feature type="chain" id="PRO_5038168104" evidence="2">
    <location>
        <begin position="26"/>
        <end position="388"/>
    </location>
</feature>
<sequence length="388" mass="39666">MGARRRLTLLGLGLGAALLSQPAAAQDSAWTLAATYTADVAGPVSGGASQAGKVLDNLLIEADLDLDKALGWTGATAHVSLLNNSGGAPNDIAGTLQGIDNIEVTRPRAKVYEAWVQQDVGKASVRAGLYDLNSEFYTTDAAGLLISPAFGIGSELAATGPNGPSIFPSTALALRVRLVPSDATYVQAAVLNAHAGVIGDPDGVDTAFDDGGLLIAEAGWTGRGKVAVGAWGYTKKQEDILDLDAAGDPVQRTATGVYLLVEQPLNGAQGDVRAVAGFLRLGVSDGDTTPFKGGGQAGLLMTQVFAGRPDSALSLGVAYGGLSDKFQQTLTAGGVSAESSESTIELTYADKVAPRLTLQPSVQYVIHPGGDRDADPALVLALRVSIDL</sequence>
<comment type="similarity">
    <text evidence="1 2">Belongs to the OprB family.</text>
</comment>
<dbReference type="InterPro" id="IPR038673">
    <property type="entry name" value="OprB_sf"/>
</dbReference>
<reference evidence="3" key="1">
    <citation type="submission" date="2021-04" db="EMBL/GenBank/DDBJ databases">
        <title>Draft genome assembly of strain Phenylobacterium sp. 20VBR1 using MiniION and Illumina platforms.</title>
        <authorList>
            <person name="Thomas F.A."/>
            <person name="Krishnan K.P."/>
            <person name="Sinha R.K."/>
        </authorList>
    </citation>
    <scope>NUCLEOTIDE SEQUENCE</scope>
    <source>
        <strain evidence="3">20VBR1</strain>
    </source>
</reference>
<dbReference type="InterPro" id="IPR052932">
    <property type="entry name" value="OprB_Porin"/>
</dbReference>
<dbReference type="Pfam" id="PF04966">
    <property type="entry name" value="OprB"/>
    <property type="match status" value="1"/>
</dbReference>
<evidence type="ECO:0000313" key="4">
    <source>
        <dbReference type="Proteomes" id="UP000622580"/>
    </source>
</evidence>
<proteinExistence type="inferred from homology"/>
<name>A0A941HY37_9CAUL</name>
<evidence type="ECO:0000256" key="2">
    <source>
        <dbReference type="RuleBase" id="RU363072"/>
    </source>
</evidence>
<evidence type="ECO:0000256" key="1">
    <source>
        <dbReference type="ARBA" id="ARBA00008769"/>
    </source>
</evidence>
<gene>
    <name evidence="3" type="ORF">JKL49_20105</name>
</gene>
<feature type="signal peptide" evidence="2">
    <location>
        <begin position="1"/>
        <end position="25"/>
    </location>
</feature>
<evidence type="ECO:0000313" key="3">
    <source>
        <dbReference type="EMBL" id="MBR7621706.1"/>
    </source>
</evidence>
<dbReference type="GO" id="GO:0015288">
    <property type="term" value="F:porin activity"/>
    <property type="evidence" value="ECO:0007669"/>
    <property type="project" value="InterPro"/>
</dbReference>
<dbReference type="GO" id="GO:0008643">
    <property type="term" value="P:carbohydrate transport"/>
    <property type="evidence" value="ECO:0007669"/>
    <property type="project" value="InterPro"/>
</dbReference>
<keyword evidence="4" id="KW-1185">Reference proteome</keyword>